<organism evidence="2 3">
    <name type="scientific">Flavivirga rizhaonensis</name>
    <dbReference type="NCBI Taxonomy" id="2559571"/>
    <lineage>
        <taxon>Bacteria</taxon>
        <taxon>Pseudomonadati</taxon>
        <taxon>Bacteroidota</taxon>
        <taxon>Flavobacteriia</taxon>
        <taxon>Flavobacteriales</taxon>
        <taxon>Flavobacteriaceae</taxon>
        <taxon>Flavivirga</taxon>
    </lineage>
</organism>
<keyword evidence="3" id="KW-1185">Reference proteome</keyword>
<dbReference type="EMBL" id="SRSO01000017">
    <property type="protein sequence ID" value="TGV02038.1"/>
    <property type="molecule type" value="Genomic_DNA"/>
</dbReference>
<dbReference type="Proteomes" id="UP000307602">
    <property type="component" value="Unassembled WGS sequence"/>
</dbReference>
<protein>
    <recommendedName>
        <fullName evidence="4">DUF4843 domain-containing protein</fullName>
    </recommendedName>
</protein>
<dbReference type="PROSITE" id="PS51257">
    <property type="entry name" value="PROKAR_LIPOPROTEIN"/>
    <property type="match status" value="1"/>
</dbReference>
<feature type="signal peptide" evidence="1">
    <location>
        <begin position="1"/>
        <end position="23"/>
    </location>
</feature>
<dbReference type="OrthoDB" id="1448832at2"/>
<comment type="caution">
    <text evidence="2">The sequence shown here is derived from an EMBL/GenBank/DDBJ whole genome shotgun (WGS) entry which is preliminary data.</text>
</comment>
<accession>A0A4S1DWY3</accession>
<reference evidence="2 3" key="1">
    <citation type="submission" date="2019-04" db="EMBL/GenBank/DDBJ databases">
        <authorList>
            <person name="Liu A."/>
        </authorList>
    </citation>
    <scope>NUCLEOTIDE SEQUENCE [LARGE SCALE GENOMIC DNA]</scope>
    <source>
        <strain evidence="2 3">RZ03</strain>
    </source>
</reference>
<gene>
    <name evidence="2" type="ORF">EM932_12720</name>
</gene>
<feature type="chain" id="PRO_5020740025" description="DUF4843 domain-containing protein" evidence="1">
    <location>
        <begin position="24"/>
        <end position="187"/>
    </location>
</feature>
<evidence type="ECO:0008006" key="4">
    <source>
        <dbReference type="Google" id="ProtNLM"/>
    </source>
</evidence>
<evidence type="ECO:0000313" key="2">
    <source>
        <dbReference type="EMBL" id="TGV02038.1"/>
    </source>
</evidence>
<name>A0A4S1DWY3_9FLAO</name>
<dbReference type="AlphaFoldDB" id="A0A4S1DWY3"/>
<evidence type="ECO:0000256" key="1">
    <source>
        <dbReference type="SAM" id="SignalP"/>
    </source>
</evidence>
<proteinExistence type="predicted"/>
<evidence type="ECO:0000313" key="3">
    <source>
        <dbReference type="Proteomes" id="UP000307602"/>
    </source>
</evidence>
<keyword evidence="1" id="KW-0732">Signal</keyword>
<sequence length="187" mass="20753">MQKRKIMHSFLVIALFLSLFSCTKEIDFEQADDFEISPVIESSLVFFDESASSFLANGTEIISIKDSIGIEVFNNDFVIDNLIKADFVFEATNSINKAFQIQVDFINDVDQQVHSFTLQALASTNGSDLLSNHVEVFEGDELEALKNTSKLIFTLSLLPGGTINPTTPGRIKLKSKAIFYLNIGDSI</sequence>